<reference evidence="1 2" key="1">
    <citation type="submission" date="2019-04" db="EMBL/GenBank/DDBJ databases">
        <title>A novel phosphate-accumulating bacterium identified in bioreactor for phosphate removal from wastewater.</title>
        <authorList>
            <person name="Kotlyarov R.Y."/>
            <person name="Beletsky A.V."/>
            <person name="Kallistova A.Y."/>
            <person name="Dorofeev A.G."/>
            <person name="Nikolaev Y.Y."/>
            <person name="Pimenov N.V."/>
            <person name="Ravin N.V."/>
            <person name="Mardanov A.V."/>
        </authorList>
    </citation>
    <scope>NUCLEOTIDE SEQUENCE [LARGE SCALE GENOMIC DNA]</scope>
    <source>
        <strain evidence="1 2">Bin19</strain>
    </source>
</reference>
<name>A0A5S4EGV5_9PROT</name>
<accession>A0A5S4EGV5</accession>
<keyword evidence="2" id="KW-1185">Reference proteome</keyword>
<evidence type="ECO:0000313" key="2">
    <source>
        <dbReference type="Proteomes" id="UP000306324"/>
    </source>
</evidence>
<organism evidence="1 2">
    <name type="scientific">Candidatus Accumulibacter phosphatis</name>
    <dbReference type="NCBI Taxonomy" id="327160"/>
    <lineage>
        <taxon>Bacteria</taxon>
        <taxon>Pseudomonadati</taxon>
        <taxon>Pseudomonadota</taxon>
        <taxon>Betaproteobacteria</taxon>
        <taxon>Candidatus Accumulibacter</taxon>
    </lineage>
</organism>
<evidence type="ECO:0000313" key="1">
    <source>
        <dbReference type="EMBL" id="TMQ74512.1"/>
    </source>
</evidence>
<dbReference type="Proteomes" id="UP000306324">
    <property type="component" value="Unassembled WGS sequence"/>
</dbReference>
<comment type="caution">
    <text evidence="1">The sequence shown here is derived from an EMBL/GenBank/DDBJ whole genome shotgun (WGS) entry which is preliminary data.</text>
</comment>
<dbReference type="EMBL" id="SWAD01000196">
    <property type="protein sequence ID" value="TMQ74512.1"/>
    <property type="molecule type" value="Genomic_DNA"/>
</dbReference>
<protein>
    <submittedName>
        <fullName evidence="1">Mobile element protein</fullName>
    </submittedName>
</protein>
<gene>
    <name evidence="1" type="ORF">ACCUM_0084</name>
</gene>
<proteinExistence type="predicted"/>
<dbReference type="AlphaFoldDB" id="A0A5S4EGV5"/>
<sequence length="48" mass="5444">MSAVLINPVLGGLIMDDLTETDCRIDDFYKVFEPQLNARLLTDGKHHQ</sequence>